<feature type="compositionally biased region" description="Low complexity" evidence="2">
    <location>
        <begin position="9"/>
        <end position="22"/>
    </location>
</feature>
<protein>
    <submittedName>
        <fullName evidence="4">Formin-like 2 domain protein</fullName>
    </submittedName>
</protein>
<dbReference type="Gene3D" id="1.20.58.2220">
    <property type="entry name" value="Formin, FH2 domain"/>
    <property type="match status" value="1"/>
</dbReference>
<accession>A0A392MPQ7</accession>
<dbReference type="AlphaFoldDB" id="A0A392MPQ7"/>
<dbReference type="Proteomes" id="UP000265520">
    <property type="component" value="Unassembled WGS sequence"/>
</dbReference>
<sequence length="279" mass="31275">KSFNSRTASYPLSRSPSLNLSPIESINSFPPQNSASPCFSSSPMQMEDFDLNLDGKNVQVSKLPPPAPPPLPPRFWETPVVASLDVTVENEESSKPKLKALHWDKVKASSDRAMVWDHLRPSSFQLNEDMIESLFMVNNSNFNGNSALAPKDNARSQIIHAAPMPPENRVLDPKKSQNIAILLRALNVTIDEVCEALREGNCDTLGTELLESLLKMAPTKEEESKLKEFKDESPFKLGPAEKFLKVMLDIPFAFKRMDAMLYIANFDSEIEYLKKSFDT</sequence>
<dbReference type="InterPro" id="IPR027643">
    <property type="entry name" value="Formin-like_plant"/>
</dbReference>
<dbReference type="InterPro" id="IPR042201">
    <property type="entry name" value="FH2_Formin_sf"/>
</dbReference>
<comment type="similarity">
    <text evidence="1">Belongs to the formin-like family. Class-I subfamily.</text>
</comment>
<dbReference type="InterPro" id="IPR015425">
    <property type="entry name" value="FH2_Formin"/>
</dbReference>
<evidence type="ECO:0000256" key="2">
    <source>
        <dbReference type="SAM" id="MobiDB-lite"/>
    </source>
</evidence>
<comment type="caution">
    <text evidence="4">The sequence shown here is derived from an EMBL/GenBank/DDBJ whole genome shotgun (WGS) entry which is preliminary data.</text>
</comment>
<dbReference type="PANTHER" id="PTHR23213">
    <property type="entry name" value="FORMIN-RELATED"/>
    <property type="match status" value="1"/>
</dbReference>
<name>A0A392MPQ7_9FABA</name>
<feature type="non-terminal residue" evidence="4">
    <location>
        <position position="1"/>
    </location>
</feature>
<evidence type="ECO:0000313" key="5">
    <source>
        <dbReference type="Proteomes" id="UP000265520"/>
    </source>
</evidence>
<dbReference type="PANTHER" id="PTHR23213:SF368">
    <property type="entry name" value="HISTONE H3-K79 METHYLTRANSFERASE"/>
    <property type="match status" value="1"/>
</dbReference>
<dbReference type="GO" id="GO:0051015">
    <property type="term" value="F:actin filament binding"/>
    <property type="evidence" value="ECO:0007669"/>
    <property type="project" value="InterPro"/>
</dbReference>
<feature type="compositionally biased region" description="Polar residues" evidence="2">
    <location>
        <begin position="24"/>
        <end position="41"/>
    </location>
</feature>
<dbReference type="GO" id="GO:0045010">
    <property type="term" value="P:actin nucleation"/>
    <property type="evidence" value="ECO:0007669"/>
    <property type="project" value="InterPro"/>
</dbReference>
<feature type="domain" description="FH2" evidence="3">
    <location>
        <begin position="88"/>
        <end position="279"/>
    </location>
</feature>
<proteinExistence type="inferred from homology"/>
<feature type="non-terminal residue" evidence="4">
    <location>
        <position position="279"/>
    </location>
</feature>
<evidence type="ECO:0000256" key="1">
    <source>
        <dbReference type="ARBA" id="ARBA00025793"/>
    </source>
</evidence>
<dbReference type="Pfam" id="PF02181">
    <property type="entry name" value="FH2"/>
    <property type="match status" value="1"/>
</dbReference>
<dbReference type="EMBL" id="LXQA010013815">
    <property type="protein sequence ID" value="MCH88254.1"/>
    <property type="molecule type" value="Genomic_DNA"/>
</dbReference>
<organism evidence="4 5">
    <name type="scientific">Trifolium medium</name>
    <dbReference type="NCBI Taxonomy" id="97028"/>
    <lineage>
        <taxon>Eukaryota</taxon>
        <taxon>Viridiplantae</taxon>
        <taxon>Streptophyta</taxon>
        <taxon>Embryophyta</taxon>
        <taxon>Tracheophyta</taxon>
        <taxon>Spermatophyta</taxon>
        <taxon>Magnoliopsida</taxon>
        <taxon>eudicotyledons</taxon>
        <taxon>Gunneridae</taxon>
        <taxon>Pentapetalae</taxon>
        <taxon>rosids</taxon>
        <taxon>fabids</taxon>
        <taxon>Fabales</taxon>
        <taxon>Fabaceae</taxon>
        <taxon>Papilionoideae</taxon>
        <taxon>50 kb inversion clade</taxon>
        <taxon>NPAAA clade</taxon>
        <taxon>Hologalegina</taxon>
        <taxon>IRL clade</taxon>
        <taxon>Trifolieae</taxon>
        <taxon>Trifolium</taxon>
    </lineage>
</organism>
<evidence type="ECO:0000259" key="3">
    <source>
        <dbReference type="PROSITE" id="PS51444"/>
    </source>
</evidence>
<feature type="region of interest" description="Disordered" evidence="2">
    <location>
        <begin position="1"/>
        <end position="41"/>
    </location>
</feature>
<evidence type="ECO:0000313" key="4">
    <source>
        <dbReference type="EMBL" id="MCH88254.1"/>
    </source>
</evidence>
<keyword evidence="5" id="KW-1185">Reference proteome</keyword>
<reference evidence="4 5" key="1">
    <citation type="journal article" date="2018" name="Front. Plant Sci.">
        <title>Red Clover (Trifolium pratense) and Zigzag Clover (T. medium) - A Picture of Genomic Similarities and Differences.</title>
        <authorList>
            <person name="Dluhosova J."/>
            <person name="Istvanek J."/>
            <person name="Nedelnik J."/>
            <person name="Repkova J."/>
        </authorList>
    </citation>
    <scope>NUCLEOTIDE SEQUENCE [LARGE SCALE GENOMIC DNA]</scope>
    <source>
        <strain evidence="5">cv. 10/8</strain>
        <tissue evidence="4">Leaf</tissue>
    </source>
</reference>
<dbReference type="SUPFAM" id="SSF101447">
    <property type="entry name" value="Formin homology 2 domain (FH2 domain)"/>
    <property type="match status" value="1"/>
</dbReference>
<dbReference type="PROSITE" id="PS51444">
    <property type="entry name" value="FH2"/>
    <property type="match status" value="1"/>
</dbReference>
<gene>
    <name evidence="4" type="ORF">A2U01_0009138</name>
</gene>